<dbReference type="SUPFAM" id="SSF81321">
    <property type="entry name" value="Family A G protein-coupled receptor-like"/>
    <property type="match status" value="1"/>
</dbReference>
<evidence type="ECO:0000256" key="7">
    <source>
        <dbReference type="SAM" id="Phobius"/>
    </source>
</evidence>
<reference evidence="9 10" key="1">
    <citation type="journal article" date="2022" name="Allergy">
        <title>Genome assembly and annotation of Periplaneta americana reveal a comprehensive cockroach allergen profile.</title>
        <authorList>
            <person name="Wang L."/>
            <person name="Xiong Q."/>
            <person name="Saelim N."/>
            <person name="Wang L."/>
            <person name="Nong W."/>
            <person name="Wan A.T."/>
            <person name="Shi M."/>
            <person name="Liu X."/>
            <person name="Cao Q."/>
            <person name="Hui J.H.L."/>
            <person name="Sookrung N."/>
            <person name="Leung T.F."/>
            <person name="Tungtrongchitr A."/>
            <person name="Tsui S.K.W."/>
        </authorList>
    </citation>
    <scope>NUCLEOTIDE SEQUENCE [LARGE SCALE GENOMIC DNA]</scope>
    <source>
        <strain evidence="9">PWHHKU_190912</strain>
    </source>
</reference>
<keyword evidence="5 7" id="KW-0472">Membrane</keyword>
<comment type="similarity">
    <text evidence="2">Belongs to the G-protein coupled receptor 1 family.</text>
</comment>
<accession>A0ABQ8SAW3</accession>
<keyword evidence="3 7" id="KW-0812">Transmembrane</keyword>
<feature type="domain" description="G-protein coupled receptors family 1 profile" evidence="8">
    <location>
        <begin position="441"/>
        <end position="480"/>
    </location>
</feature>
<dbReference type="InterPro" id="IPR017452">
    <property type="entry name" value="GPCR_Rhodpsn_7TM"/>
</dbReference>
<dbReference type="Gene3D" id="1.20.1070.10">
    <property type="entry name" value="Rhodopsin 7-helix transmembrane proteins"/>
    <property type="match status" value="1"/>
</dbReference>
<evidence type="ECO:0000256" key="2">
    <source>
        <dbReference type="ARBA" id="ARBA00010663"/>
    </source>
</evidence>
<evidence type="ECO:0000256" key="4">
    <source>
        <dbReference type="ARBA" id="ARBA00022989"/>
    </source>
</evidence>
<feature type="transmembrane region" description="Helical" evidence="7">
    <location>
        <begin position="209"/>
        <end position="232"/>
    </location>
</feature>
<comment type="caution">
    <text evidence="9">The sequence shown here is derived from an EMBL/GenBank/DDBJ whole genome shotgun (WGS) entry which is preliminary data.</text>
</comment>
<keyword evidence="4 7" id="KW-1133">Transmembrane helix</keyword>
<evidence type="ECO:0000256" key="6">
    <source>
        <dbReference type="SAM" id="MobiDB-lite"/>
    </source>
</evidence>
<evidence type="ECO:0000313" key="9">
    <source>
        <dbReference type="EMBL" id="KAJ4431063.1"/>
    </source>
</evidence>
<evidence type="ECO:0000259" key="8">
    <source>
        <dbReference type="PROSITE" id="PS50262"/>
    </source>
</evidence>
<feature type="region of interest" description="Disordered" evidence="6">
    <location>
        <begin position="533"/>
        <end position="563"/>
    </location>
</feature>
<dbReference type="InterPro" id="IPR000276">
    <property type="entry name" value="GPCR_Rhodpsn"/>
</dbReference>
<comment type="subcellular location">
    <subcellularLocation>
        <location evidence="1">Membrane</location>
    </subcellularLocation>
</comment>
<dbReference type="PANTHER" id="PTHR47027">
    <property type="entry name" value="REVERSE TRANSCRIPTASE DOMAIN-CONTAINING PROTEIN"/>
    <property type="match status" value="1"/>
</dbReference>
<protein>
    <recommendedName>
        <fullName evidence="8">G-protein coupled receptors family 1 profile domain-containing protein</fullName>
    </recommendedName>
</protein>
<feature type="compositionally biased region" description="Polar residues" evidence="6">
    <location>
        <begin position="551"/>
        <end position="563"/>
    </location>
</feature>
<proteinExistence type="inferred from homology"/>
<gene>
    <name evidence="9" type="ORF">ANN_19656</name>
</gene>
<name>A0ABQ8SAW3_PERAM</name>
<evidence type="ECO:0000256" key="5">
    <source>
        <dbReference type="ARBA" id="ARBA00023136"/>
    </source>
</evidence>
<sequence>MSRILGGEQNIVLHRVADILNIYYEECTYSSDKKTGPKLVADFRALFTPDHDRLIRYDVHGSTMDLLSATEFPTESANEAEEYPDEQLTVKPLYDTVKLTVAEKPSDNDVFIQASEEDEVLTDLYMDDPFTTASSLLANNSPTSNLSVYFEDIIVGRVACNTTINGSTVYSSSILECYNSTFIGDLFSNASGNGSAIGGRGGDEPLTDVILMGVTSVILGLMILITVIEYAIRKVQDNREGLELNGIHQLLIYADDLNMLGENPQTIRENTGILLESSKAIGLEVNPEKTKRLRWAGHVARMGESRNAYRVLVGRTEGKRPLGRPRRRWENNIKMDLREVGYDDREWINLAQDRDQWWAYVRTAMNLRCKRFADDMALLAEEEMILSDMLLELNASCEQYGMKINANKTKTMVIERKVKKVNLRILTETVEQVDSFRYLGCNVFVIAAILLERNLQNVANYLIVSLAVADLMVACLVMPLGAVYEVVVITEDVQNVHLLLEYRLHIDVSLTCEHDPKLQEYCVCPQNMPQFDSEGIPNQAPETNKPMILNGPTSRNPEGSDQVSVEAKQLGHLYLSIDQETFDPSTGEPYPD</sequence>
<dbReference type="Proteomes" id="UP001148838">
    <property type="component" value="Unassembled WGS sequence"/>
</dbReference>
<organism evidence="9 10">
    <name type="scientific">Periplaneta americana</name>
    <name type="common">American cockroach</name>
    <name type="synonym">Blatta americana</name>
    <dbReference type="NCBI Taxonomy" id="6978"/>
    <lineage>
        <taxon>Eukaryota</taxon>
        <taxon>Metazoa</taxon>
        <taxon>Ecdysozoa</taxon>
        <taxon>Arthropoda</taxon>
        <taxon>Hexapoda</taxon>
        <taxon>Insecta</taxon>
        <taxon>Pterygota</taxon>
        <taxon>Neoptera</taxon>
        <taxon>Polyneoptera</taxon>
        <taxon>Dictyoptera</taxon>
        <taxon>Blattodea</taxon>
        <taxon>Blattoidea</taxon>
        <taxon>Blattidae</taxon>
        <taxon>Blattinae</taxon>
        <taxon>Periplaneta</taxon>
    </lineage>
</organism>
<dbReference type="Pfam" id="PF00001">
    <property type="entry name" value="7tm_1"/>
    <property type="match status" value="1"/>
</dbReference>
<evidence type="ECO:0000313" key="10">
    <source>
        <dbReference type="Proteomes" id="UP001148838"/>
    </source>
</evidence>
<feature type="transmembrane region" description="Helical" evidence="7">
    <location>
        <begin position="461"/>
        <end position="484"/>
    </location>
</feature>
<dbReference type="EMBL" id="JAJSOF020000031">
    <property type="protein sequence ID" value="KAJ4431063.1"/>
    <property type="molecule type" value="Genomic_DNA"/>
</dbReference>
<evidence type="ECO:0000256" key="1">
    <source>
        <dbReference type="ARBA" id="ARBA00004370"/>
    </source>
</evidence>
<dbReference type="PROSITE" id="PS50262">
    <property type="entry name" value="G_PROTEIN_RECEP_F1_2"/>
    <property type="match status" value="1"/>
</dbReference>
<dbReference type="PANTHER" id="PTHR47027:SF20">
    <property type="entry name" value="REVERSE TRANSCRIPTASE-LIKE PROTEIN WITH RNA-DIRECTED DNA POLYMERASE DOMAIN"/>
    <property type="match status" value="1"/>
</dbReference>
<evidence type="ECO:0000256" key="3">
    <source>
        <dbReference type="ARBA" id="ARBA00022692"/>
    </source>
</evidence>
<keyword evidence="10" id="KW-1185">Reference proteome</keyword>